<evidence type="ECO:0000313" key="2">
    <source>
        <dbReference type="EMBL" id="TCU20780.1"/>
    </source>
</evidence>
<feature type="domain" description="Peptidase M15A C-terminal" evidence="1">
    <location>
        <begin position="242"/>
        <end position="343"/>
    </location>
</feature>
<evidence type="ECO:0000259" key="1">
    <source>
        <dbReference type="Pfam" id="PF08291"/>
    </source>
</evidence>
<dbReference type="Proteomes" id="UP000295547">
    <property type="component" value="Unassembled WGS sequence"/>
</dbReference>
<protein>
    <submittedName>
        <fullName evidence="2">Peptidase M15-like protein</fullName>
    </submittedName>
</protein>
<reference evidence="4 5" key="1">
    <citation type="submission" date="2019-03" db="EMBL/GenBank/DDBJ databases">
        <title>Genomic Encyclopedia of Type Strains, Phase IV (KMG-V): Genome sequencing to study the core and pangenomes of soil and plant-associated prokaryotes.</title>
        <authorList>
            <person name="Whitman W."/>
        </authorList>
    </citation>
    <scope>NUCLEOTIDE SEQUENCE [LARGE SCALE GENOMIC DNA]</scope>
    <source>
        <strain evidence="2 5">Gr42</strain>
        <strain evidence="3 4">IE4868</strain>
    </source>
</reference>
<evidence type="ECO:0000313" key="4">
    <source>
        <dbReference type="Proteomes" id="UP000295507"/>
    </source>
</evidence>
<dbReference type="EMBL" id="SMBJ01000012">
    <property type="protein sequence ID" value="TCU20780.1"/>
    <property type="molecule type" value="Genomic_DNA"/>
</dbReference>
<dbReference type="RefSeq" id="WP_425375528.1">
    <property type="nucleotide sequence ID" value="NZ_SMBJ01000012.1"/>
</dbReference>
<evidence type="ECO:0000313" key="5">
    <source>
        <dbReference type="Proteomes" id="UP000295547"/>
    </source>
</evidence>
<dbReference type="InterPro" id="IPR009045">
    <property type="entry name" value="Zn_M74/Hedgehog-like"/>
</dbReference>
<comment type="caution">
    <text evidence="2">The sequence shown here is derived from an EMBL/GenBank/DDBJ whole genome shotgun (WGS) entry which is preliminary data.</text>
</comment>
<gene>
    <name evidence="3" type="ORF">EV129_110155</name>
    <name evidence="2" type="ORF">EV130_112156</name>
</gene>
<dbReference type="AlphaFoldDB" id="A0A4R3QGB4"/>
<dbReference type="Gene3D" id="3.30.1380.10">
    <property type="match status" value="1"/>
</dbReference>
<dbReference type="Proteomes" id="UP000295507">
    <property type="component" value="Unassembled WGS sequence"/>
</dbReference>
<keyword evidence="5" id="KW-1185">Reference proteome</keyword>
<dbReference type="InterPro" id="IPR013230">
    <property type="entry name" value="Peptidase_M15A_C"/>
</dbReference>
<name>A0A4R3QGB4_9HYPH</name>
<dbReference type="EMBL" id="SMBK01000010">
    <property type="protein sequence ID" value="TCU35157.1"/>
    <property type="molecule type" value="Genomic_DNA"/>
</dbReference>
<evidence type="ECO:0000313" key="3">
    <source>
        <dbReference type="EMBL" id="TCU35157.1"/>
    </source>
</evidence>
<sequence length="367" mass="38041">MVLRANGDRRLLILQKRMPAAAALLIAVAALALSGCVSNRKVVDSATVLPVGPSAEQLAANAPGKAAKGAYRDPMVTNVSGAQQQMAAQDPNAGAMPAGADATQPPNIAGMVMQPTRINAGTMSIFSAQPAMPQNNRTSTIIRPAGPSAYAPVRGVDAARSSVFSAPQPDQPPQQGEVLLPQQSSENTGTKLAPAYQTASLSTGSLTGGSMNALYAAPKQNLVGGLAGLLEKASLPGLTRVAPNGLHIQNPNVEVGCFKPAMLNVIKAVETHFGRPVIVTSGYRDPGHNRMVGGAEESMHKTCDAADIKVDGVSKWDIAAYIRSLPRRGGVGTYCHTDSVHLDTGKSRDWNWGCGARGSRTPNASAI</sequence>
<proteinExistence type="predicted"/>
<organism evidence="2 5">
    <name type="scientific">Rhizobium azibense</name>
    <dbReference type="NCBI Taxonomy" id="1136135"/>
    <lineage>
        <taxon>Bacteria</taxon>
        <taxon>Pseudomonadati</taxon>
        <taxon>Pseudomonadota</taxon>
        <taxon>Alphaproteobacteria</taxon>
        <taxon>Hyphomicrobiales</taxon>
        <taxon>Rhizobiaceae</taxon>
        <taxon>Rhizobium/Agrobacterium group</taxon>
        <taxon>Rhizobium</taxon>
    </lineage>
</organism>
<dbReference type="Pfam" id="PF08291">
    <property type="entry name" value="Peptidase_M15_3"/>
    <property type="match status" value="1"/>
</dbReference>
<accession>A0A4R3QGB4</accession>
<dbReference type="SUPFAM" id="SSF55166">
    <property type="entry name" value="Hedgehog/DD-peptidase"/>
    <property type="match status" value="1"/>
</dbReference>